<reference evidence="1" key="1">
    <citation type="journal article" date="2020" name="Stud. Mycol.">
        <title>101 Dothideomycetes genomes: a test case for predicting lifestyles and emergence of pathogens.</title>
        <authorList>
            <person name="Haridas S."/>
            <person name="Albert R."/>
            <person name="Binder M."/>
            <person name="Bloem J."/>
            <person name="Labutti K."/>
            <person name="Salamov A."/>
            <person name="Andreopoulos B."/>
            <person name="Baker S."/>
            <person name="Barry K."/>
            <person name="Bills G."/>
            <person name="Bluhm B."/>
            <person name="Cannon C."/>
            <person name="Castanera R."/>
            <person name="Culley D."/>
            <person name="Daum C."/>
            <person name="Ezra D."/>
            <person name="Gonzalez J."/>
            <person name="Henrissat B."/>
            <person name="Kuo A."/>
            <person name="Liang C."/>
            <person name="Lipzen A."/>
            <person name="Lutzoni F."/>
            <person name="Magnuson J."/>
            <person name="Mondo S."/>
            <person name="Nolan M."/>
            <person name="Ohm R."/>
            <person name="Pangilinan J."/>
            <person name="Park H.-J."/>
            <person name="Ramirez L."/>
            <person name="Alfaro M."/>
            <person name="Sun H."/>
            <person name="Tritt A."/>
            <person name="Yoshinaga Y."/>
            <person name="Zwiers L.-H."/>
            <person name="Turgeon B."/>
            <person name="Goodwin S."/>
            <person name="Spatafora J."/>
            <person name="Crous P."/>
            <person name="Grigoriev I."/>
        </authorList>
    </citation>
    <scope>NUCLEOTIDE SEQUENCE</scope>
    <source>
        <strain evidence="1">CBS 269.34</strain>
    </source>
</reference>
<gene>
    <name evidence="1" type="ORF">BU16DRAFT_466590</name>
</gene>
<evidence type="ECO:0000313" key="2">
    <source>
        <dbReference type="Proteomes" id="UP000799750"/>
    </source>
</evidence>
<dbReference type="AlphaFoldDB" id="A0A6A6QK48"/>
<dbReference type="EMBL" id="MU004193">
    <property type="protein sequence ID" value="KAF2492651.1"/>
    <property type="molecule type" value="Genomic_DNA"/>
</dbReference>
<evidence type="ECO:0000313" key="1">
    <source>
        <dbReference type="EMBL" id="KAF2492651.1"/>
    </source>
</evidence>
<dbReference type="Proteomes" id="UP000799750">
    <property type="component" value="Unassembled WGS sequence"/>
</dbReference>
<dbReference type="OrthoDB" id="5421601at2759"/>
<accession>A0A6A6QK48</accession>
<organism evidence="1 2">
    <name type="scientific">Lophium mytilinum</name>
    <dbReference type="NCBI Taxonomy" id="390894"/>
    <lineage>
        <taxon>Eukaryota</taxon>
        <taxon>Fungi</taxon>
        <taxon>Dikarya</taxon>
        <taxon>Ascomycota</taxon>
        <taxon>Pezizomycotina</taxon>
        <taxon>Dothideomycetes</taxon>
        <taxon>Pleosporomycetidae</taxon>
        <taxon>Mytilinidiales</taxon>
        <taxon>Mytilinidiaceae</taxon>
        <taxon>Lophium</taxon>
    </lineage>
</organism>
<keyword evidence="2" id="KW-1185">Reference proteome</keyword>
<evidence type="ECO:0008006" key="3">
    <source>
        <dbReference type="Google" id="ProtNLM"/>
    </source>
</evidence>
<protein>
    <recommendedName>
        <fullName evidence="3">F-box domain-containing protein</fullName>
    </recommendedName>
</protein>
<proteinExistence type="predicted"/>
<name>A0A6A6QK48_9PEZI</name>
<sequence length="484" mass="54333">MALTALPPEILDIIIKHSLPLSFENLATTCKRIYAQCTPFIKRHHELRSRFRDFTYISDARDGVVAASDFISLIAVDPSIARYIRTANLVRDSEFFPHQLLRGNPPKSVPSIEDGGDIVELFANSTYLRRARLNWREYYSTFAEDVREMRYSQHGIVFLLTLLGYTENLTIPDLWKPNTATNRLLLVLVKEARQSSFLSSSSGLRPLTRFRGSVRRSEAENSGLSLARPFLTLPHLESFKFAGAFAIGEHPRSLAFGGSPYIADKLEAASLHDCCIDDVGITDFLKQTPRLKKLNYSHKPRHDFLPRDWDICKFINAVAREAGSHLIELAVTAYAFRGSTLPGKASLRGFQKLEKFWFPLRLVTCNINAAGVTGNFATSLQHFFNGSLDPFVRDLIPTTVTHLMLLSECGGMGPYDKALDALFRHFRAIRRSQLPNLQKVHIACKQGADKAYKQQCNKIVAEGEREGVVVHLEQSGFATVSSNA</sequence>